<organism evidence="2 3">
    <name type="scientific">Dentiscutata erythropus</name>
    <dbReference type="NCBI Taxonomy" id="1348616"/>
    <lineage>
        <taxon>Eukaryota</taxon>
        <taxon>Fungi</taxon>
        <taxon>Fungi incertae sedis</taxon>
        <taxon>Mucoromycota</taxon>
        <taxon>Glomeromycotina</taxon>
        <taxon>Glomeromycetes</taxon>
        <taxon>Diversisporales</taxon>
        <taxon>Gigasporaceae</taxon>
        <taxon>Dentiscutata</taxon>
    </lineage>
</organism>
<proteinExistence type="predicted"/>
<feature type="region of interest" description="Disordered" evidence="1">
    <location>
        <begin position="26"/>
        <end position="55"/>
    </location>
</feature>
<sequence>MLILNLRITKYPNQQQRTIQVMDNEKQMTQEKSNDVQEQAMNEEQVVQAKDNNYN</sequence>
<gene>
    <name evidence="2" type="ORF">DERYTH_LOCUS12972</name>
</gene>
<feature type="compositionally biased region" description="Basic and acidic residues" evidence="1">
    <location>
        <begin position="26"/>
        <end position="35"/>
    </location>
</feature>
<protein>
    <submittedName>
        <fullName evidence="2">14991_t:CDS:1</fullName>
    </submittedName>
</protein>
<reference evidence="2" key="1">
    <citation type="submission" date="2021-06" db="EMBL/GenBank/DDBJ databases">
        <authorList>
            <person name="Kallberg Y."/>
            <person name="Tangrot J."/>
            <person name="Rosling A."/>
        </authorList>
    </citation>
    <scope>NUCLEOTIDE SEQUENCE</scope>
    <source>
        <strain evidence="2">MA453B</strain>
    </source>
</reference>
<keyword evidence="3" id="KW-1185">Reference proteome</keyword>
<accession>A0A9N9HQC9</accession>
<evidence type="ECO:0000313" key="2">
    <source>
        <dbReference type="EMBL" id="CAG8700776.1"/>
    </source>
</evidence>
<evidence type="ECO:0000313" key="3">
    <source>
        <dbReference type="Proteomes" id="UP000789405"/>
    </source>
</evidence>
<dbReference type="Proteomes" id="UP000789405">
    <property type="component" value="Unassembled WGS sequence"/>
</dbReference>
<name>A0A9N9HQC9_9GLOM</name>
<evidence type="ECO:0000256" key="1">
    <source>
        <dbReference type="SAM" id="MobiDB-lite"/>
    </source>
</evidence>
<dbReference type="AlphaFoldDB" id="A0A9N9HQC9"/>
<comment type="caution">
    <text evidence="2">The sequence shown here is derived from an EMBL/GenBank/DDBJ whole genome shotgun (WGS) entry which is preliminary data.</text>
</comment>
<dbReference type="EMBL" id="CAJVPY010008794">
    <property type="protein sequence ID" value="CAG8700776.1"/>
    <property type="molecule type" value="Genomic_DNA"/>
</dbReference>